<evidence type="ECO:0000313" key="1">
    <source>
        <dbReference type="EMBL" id="KAH9789530.1"/>
    </source>
</evidence>
<protein>
    <submittedName>
        <fullName evidence="1">Retrovirus-related pol polyprotein from transposon RE1</fullName>
    </submittedName>
</protein>
<accession>A0ACB8MVX2</accession>
<dbReference type="EMBL" id="CM039171">
    <property type="protein sequence ID" value="KAH9789530.1"/>
    <property type="molecule type" value="Genomic_DNA"/>
</dbReference>
<evidence type="ECO:0000313" key="2">
    <source>
        <dbReference type="Proteomes" id="UP000829398"/>
    </source>
</evidence>
<reference evidence="2" key="1">
    <citation type="journal article" date="2023" name="Hortic. Res.">
        <title>A chromosome-level phased genome enabling allele-level studies in sweet orange: a case study on citrus Huanglongbing tolerance.</title>
        <authorList>
            <person name="Wu B."/>
            <person name="Yu Q."/>
            <person name="Deng Z."/>
            <person name="Duan Y."/>
            <person name="Luo F."/>
            <person name="Gmitter F. Jr."/>
        </authorList>
    </citation>
    <scope>NUCLEOTIDE SEQUENCE [LARGE SCALE GENOMIC DNA]</scope>
    <source>
        <strain evidence="2">cv. Valencia</strain>
    </source>
</reference>
<keyword evidence="2" id="KW-1185">Reference proteome</keyword>
<comment type="caution">
    <text evidence="1">The sequence shown here is derived from an EMBL/GenBank/DDBJ whole genome shotgun (WGS) entry which is preliminary data.</text>
</comment>
<name>A0ACB8MVX2_CITSI</name>
<proteinExistence type="predicted"/>
<dbReference type="Proteomes" id="UP000829398">
    <property type="component" value="Chromosome 2"/>
</dbReference>
<sequence length="1652" mass="187452">MKPAVVTAAGCSEVDPLITLPKAEAIIDSYRRFNIPSSNHLEKRKKTSQPSWCRPPRGFSKINVDVANNAENQVAGLGVVVRDCVTPVFWVISDIRDQINEFTECLVSIKLDNTNFLLWRSQVLPLVRSLGILHHITDAERPAKEILLSDGEKAGNEDFTMWINNDGLLTSWLLSLMTEEVMSGIVGVENAQQIWSSLEDQLLPMTKEKEVHLMDRLATLKKGSLSVEEYVRKYKHICDCLAAINKPVNDLDKVFGLARGLGYRYQDFKLAQLSKPPYPSFKQFVMALENHEQTLINFEEEKKNTINLAQAFFSQRGKGKGRGNGGFFNSKGRGFTAAGGQNLADSSGQKINYNGGKSWNNNASQSWQKSNNNPSQQGQQSWQGNSGQQWQQPRQNNSGQPWQKIQNQSKQQAEEVNEETVICQICHLPKHTAIECRRRYDYSHLTEEIPQALAAMNLDANDAKLYADSGATTHMVNDPGKISELKPYEGNDAIVVGNGDCLNISHIGNTSIDTGISKLYLKNVLVVPGLKKNLLSVGQLTHDNSCIIEFSSNKFVVKDYQGNILAKGTKTKGLYALDEGHHAALYLSEGRKAPYNIWHQRMGHPQIKSIKFLNKNKLIDISNWITKDYVCSSCQMGKNCKLPFNFSNKISSVPLHKIHCDLWGPAPISSVQNFRYYAVFVDDCTRYTWLYPLKNKSNLFDVFIKFQKQVENRFDKRIKLFQSDGGGEFISNEFQSHLSQCGIQHQLSCPATPEQNGVAERKHRHIVETGLTMLFHANMPLQYWVDAFSTAVYVINKLPSSTLNMKTPFYKLFGINFDYKGLRSFGCRCFPYLRIYRKNKFSPKTYPCVFIGYSPSHKGYRCLYPPTNKVYISRHVIFDENLFPFKTNSLPSLPIQVSQEIVTFPDVESWTKKEKATNKPYHTHRCHDILSLDENSSPFQQAQHEFHVNQQQVAHANPNSIGLQNTMNSNMHDLDTSQQVPREIHDIVIHTDSSSTDNQASLSPSSASFEEFDITSTEQDSENNIGTGSTHLELETNTPQSTKGIDIFVDLRIPKEPETSNTHQMITRHKLRHHPELVDKMALTTTIEPKHFKTAIRQPHWRTAMLEELDALHQNNTWSLVPRPVNTNIVGSKWVYRTKFKEDGSIDKYKARLVAQGYTQIPGLDFEETFSPVIKPTTIRLIFSLAVTLNWTMRQLDVKNAFLHGFLKETIFMEQPPGFSNPLYPDYVCKLNKSLYGLKQAPRAWFDRLSHYLLQLGFICSKADSSLFIFHNNDSLILMLIYVDDIVVTGNNTFLIDQLIHQLSIEFALKDLGQLHFFLGLEIRYFSGGIYVSQTKYTKDLLTKAKMLESTSLSTPMAIKEQANPIDHKPVNATEYRRLVGGLQYLTLTRPDIVHAVNKVCQHFQTPTEANLRAVKRILRYLKGSLDYGIRFLQQSSLNITAFCDADWGGCPDTRRSTTGYCVYMGANCISWSSKRQPTVSRSSAEAEYRALASTAAELTWITYLYREIGIPLAQPPQLLSDNLSALHMTINPVFHARSKHIELDYHFIREKVADGALVTKFVPSSLQIADVFTKALSKAMFRDFRYKLGVHQMSLASLRGDVKQADQDYQKESHQRSSQQRVYHSTQLAHVKAICQGISPARFLHLNANIM</sequence>
<organism evidence="1 2">
    <name type="scientific">Citrus sinensis</name>
    <name type="common">Sweet orange</name>
    <name type="synonym">Citrus aurantium var. sinensis</name>
    <dbReference type="NCBI Taxonomy" id="2711"/>
    <lineage>
        <taxon>Eukaryota</taxon>
        <taxon>Viridiplantae</taxon>
        <taxon>Streptophyta</taxon>
        <taxon>Embryophyta</taxon>
        <taxon>Tracheophyta</taxon>
        <taxon>Spermatophyta</taxon>
        <taxon>Magnoliopsida</taxon>
        <taxon>eudicotyledons</taxon>
        <taxon>Gunneridae</taxon>
        <taxon>Pentapetalae</taxon>
        <taxon>rosids</taxon>
        <taxon>malvids</taxon>
        <taxon>Sapindales</taxon>
        <taxon>Rutaceae</taxon>
        <taxon>Aurantioideae</taxon>
        <taxon>Citrus</taxon>
    </lineage>
</organism>
<gene>
    <name evidence="1" type="ORF">KPL71_003049</name>
</gene>